<evidence type="ECO:0008006" key="4">
    <source>
        <dbReference type="Google" id="ProtNLM"/>
    </source>
</evidence>
<proteinExistence type="predicted"/>
<dbReference type="RefSeq" id="WP_147257160.1">
    <property type="nucleotide sequence ID" value="NZ_VIWU01000001.1"/>
</dbReference>
<keyword evidence="1" id="KW-0732">Signal</keyword>
<organism evidence="2 3">
    <name type="scientific">Pseudonocardia hierapolitana</name>
    <dbReference type="NCBI Taxonomy" id="1128676"/>
    <lineage>
        <taxon>Bacteria</taxon>
        <taxon>Bacillati</taxon>
        <taxon>Actinomycetota</taxon>
        <taxon>Actinomycetes</taxon>
        <taxon>Pseudonocardiales</taxon>
        <taxon>Pseudonocardiaceae</taxon>
        <taxon>Pseudonocardia</taxon>
    </lineage>
</organism>
<sequence length="200" mass="20345">MGIRTIVIALALVAAASAAGCTVAVPGSPAADPAALVRPAPSPRPPGASFRDALSRFDVVPPPGWTVDTSGAESTAVIFSDPQVSASPGGRFRANINVIVVPARTDLPGIVTGARREVRALADYVPTADEPVTLPDGSPAHLLGGTYQDPDSGLELRNLQVVALHGGAETVVVTGTALADTWDGYGNVFETSLRSLTVAT</sequence>
<comment type="caution">
    <text evidence="2">The sequence shown here is derived from an EMBL/GenBank/DDBJ whole genome shotgun (WGS) entry which is preliminary data.</text>
</comment>
<dbReference type="OrthoDB" id="3574266at2"/>
<accession>A0A561STB7</accession>
<dbReference type="AlphaFoldDB" id="A0A561STB7"/>
<evidence type="ECO:0000313" key="3">
    <source>
        <dbReference type="Proteomes" id="UP000321261"/>
    </source>
</evidence>
<evidence type="ECO:0000256" key="1">
    <source>
        <dbReference type="SAM" id="SignalP"/>
    </source>
</evidence>
<dbReference type="EMBL" id="VIWU01000001">
    <property type="protein sequence ID" value="TWF78089.1"/>
    <property type="molecule type" value="Genomic_DNA"/>
</dbReference>
<gene>
    <name evidence="2" type="ORF">FHX44_114008</name>
</gene>
<keyword evidence="3" id="KW-1185">Reference proteome</keyword>
<protein>
    <recommendedName>
        <fullName evidence="4">Lipoprotein LpqN</fullName>
    </recommendedName>
</protein>
<reference evidence="2 3" key="1">
    <citation type="submission" date="2019-06" db="EMBL/GenBank/DDBJ databases">
        <title>Sequencing the genomes of 1000 actinobacteria strains.</title>
        <authorList>
            <person name="Klenk H.-P."/>
        </authorList>
    </citation>
    <scope>NUCLEOTIDE SEQUENCE [LARGE SCALE GENOMIC DNA]</scope>
    <source>
        <strain evidence="2 3">DSM 45671</strain>
    </source>
</reference>
<feature type="chain" id="PRO_5038882771" description="Lipoprotein LpqN" evidence="1">
    <location>
        <begin position="25"/>
        <end position="200"/>
    </location>
</feature>
<dbReference type="PROSITE" id="PS51257">
    <property type="entry name" value="PROKAR_LIPOPROTEIN"/>
    <property type="match status" value="1"/>
</dbReference>
<dbReference type="Proteomes" id="UP000321261">
    <property type="component" value="Unassembled WGS sequence"/>
</dbReference>
<evidence type="ECO:0000313" key="2">
    <source>
        <dbReference type="EMBL" id="TWF78089.1"/>
    </source>
</evidence>
<feature type="signal peptide" evidence="1">
    <location>
        <begin position="1"/>
        <end position="24"/>
    </location>
</feature>
<name>A0A561STB7_9PSEU</name>
<dbReference type="Gene3D" id="3.40.1000.10">
    <property type="entry name" value="Mog1/PsbP, alpha/beta/alpha sandwich"/>
    <property type="match status" value="1"/>
</dbReference>